<dbReference type="EC" id="3.1.-.-" evidence="13"/>
<keyword evidence="1 13" id="KW-0540">Nuclease</keyword>
<dbReference type="PANTHER" id="PTHR11070:SF48">
    <property type="entry name" value="ATP-DEPENDENT HELICASE_NUCLEASE SUBUNIT A"/>
    <property type="match status" value="1"/>
</dbReference>
<keyword evidence="10 13" id="KW-0413">Isomerase</keyword>
<dbReference type="SUPFAM" id="SSF52540">
    <property type="entry name" value="P-loop containing nucleoside triphosphate hydrolases"/>
    <property type="match status" value="1"/>
</dbReference>
<organism evidence="17 18">
    <name type="scientific">Fundicoccus culcitae</name>
    <dbReference type="NCBI Taxonomy" id="2969821"/>
    <lineage>
        <taxon>Bacteria</taxon>
        <taxon>Bacillati</taxon>
        <taxon>Bacillota</taxon>
        <taxon>Bacilli</taxon>
        <taxon>Lactobacillales</taxon>
        <taxon>Aerococcaceae</taxon>
        <taxon>Fundicoccus</taxon>
    </lineage>
</organism>
<dbReference type="Pfam" id="PF13361">
    <property type="entry name" value="UvrD_C"/>
    <property type="match status" value="1"/>
</dbReference>
<comment type="catalytic activity">
    <reaction evidence="11 13">
        <text>Couples ATP hydrolysis with the unwinding of duplex DNA by translocating in the 3'-5' direction.</text>
        <dbReference type="EC" id="5.6.2.4"/>
    </reaction>
</comment>
<evidence type="ECO:0000313" key="18">
    <source>
        <dbReference type="Proteomes" id="UP001315967"/>
    </source>
</evidence>
<dbReference type="InterPro" id="IPR011335">
    <property type="entry name" value="Restrct_endonuc-II-like"/>
</dbReference>
<accession>A0ABY5P7T8</accession>
<keyword evidence="6 13" id="KW-0269">Exonuclease</keyword>
<dbReference type="SUPFAM" id="SSF52980">
    <property type="entry name" value="Restriction endonuclease-like"/>
    <property type="match status" value="1"/>
</dbReference>
<evidence type="ECO:0000256" key="3">
    <source>
        <dbReference type="ARBA" id="ARBA00022763"/>
    </source>
</evidence>
<comment type="cofactor">
    <cofactor evidence="13">
        <name>Mg(2+)</name>
        <dbReference type="ChEBI" id="CHEBI:18420"/>
    </cofactor>
</comment>
<dbReference type="PROSITE" id="PS51217">
    <property type="entry name" value="UVRD_HELICASE_CTER"/>
    <property type="match status" value="1"/>
</dbReference>
<keyword evidence="5 13" id="KW-0347">Helicase</keyword>
<keyword evidence="3 13" id="KW-0227">DNA damage</keyword>
<dbReference type="InterPro" id="IPR027417">
    <property type="entry name" value="P-loop_NTPase"/>
</dbReference>
<evidence type="ECO:0000256" key="8">
    <source>
        <dbReference type="ARBA" id="ARBA00023125"/>
    </source>
</evidence>
<proteinExistence type="inferred from homology"/>
<dbReference type="HAMAP" id="MF_01451">
    <property type="entry name" value="AddA"/>
    <property type="match status" value="1"/>
</dbReference>
<evidence type="ECO:0000256" key="2">
    <source>
        <dbReference type="ARBA" id="ARBA00022741"/>
    </source>
</evidence>
<keyword evidence="8 13" id="KW-0238">DNA-binding</keyword>
<evidence type="ECO:0000256" key="14">
    <source>
        <dbReference type="PROSITE-ProRule" id="PRU00560"/>
    </source>
</evidence>
<protein>
    <recommendedName>
        <fullName evidence="13">ATP-dependent helicase/nuclease subunit A</fullName>
        <ecNumber evidence="13">3.1.-.-</ecNumber>
        <ecNumber evidence="13">5.6.2.4</ecNumber>
    </recommendedName>
    <alternativeName>
        <fullName evidence="13">ATP-dependent helicase/nuclease AddA</fullName>
    </alternativeName>
    <alternativeName>
        <fullName evidence="13">DNA 3'-5' helicase AddA</fullName>
    </alternativeName>
</protein>
<dbReference type="Gene3D" id="1.10.486.10">
    <property type="entry name" value="PCRA, domain 4"/>
    <property type="match status" value="1"/>
</dbReference>
<evidence type="ECO:0000256" key="10">
    <source>
        <dbReference type="ARBA" id="ARBA00023235"/>
    </source>
</evidence>
<feature type="domain" description="UvrD-like helicase C-terminal" evidence="16">
    <location>
        <begin position="533"/>
        <end position="833"/>
    </location>
</feature>
<evidence type="ECO:0000256" key="7">
    <source>
        <dbReference type="ARBA" id="ARBA00022840"/>
    </source>
</evidence>
<feature type="binding site" evidence="14">
    <location>
        <begin position="32"/>
        <end position="39"/>
    </location>
    <ligand>
        <name>ATP</name>
        <dbReference type="ChEBI" id="CHEBI:30616"/>
    </ligand>
</feature>
<evidence type="ECO:0000256" key="1">
    <source>
        <dbReference type="ARBA" id="ARBA00022722"/>
    </source>
</evidence>
<dbReference type="PROSITE" id="PS51198">
    <property type="entry name" value="UVRD_HELICASE_ATP_BIND"/>
    <property type="match status" value="1"/>
</dbReference>
<dbReference type="EMBL" id="CP102453">
    <property type="protein sequence ID" value="UUX34518.1"/>
    <property type="molecule type" value="Genomic_DNA"/>
</dbReference>
<dbReference type="Gene3D" id="3.90.320.10">
    <property type="match status" value="1"/>
</dbReference>
<keyword evidence="9 13" id="KW-0234">DNA repair</keyword>
<evidence type="ECO:0000256" key="6">
    <source>
        <dbReference type="ARBA" id="ARBA00022839"/>
    </source>
</evidence>
<keyword evidence="18" id="KW-1185">Reference proteome</keyword>
<evidence type="ECO:0000256" key="11">
    <source>
        <dbReference type="ARBA" id="ARBA00034617"/>
    </source>
</evidence>
<dbReference type="PANTHER" id="PTHR11070">
    <property type="entry name" value="UVRD / RECB / PCRA DNA HELICASE FAMILY MEMBER"/>
    <property type="match status" value="1"/>
</dbReference>
<comment type="similarity">
    <text evidence="13">Belongs to the helicase family. AddA subfamily.</text>
</comment>
<dbReference type="Gene3D" id="3.40.50.300">
    <property type="entry name" value="P-loop containing nucleotide triphosphate hydrolases"/>
    <property type="match status" value="4"/>
</dbReference>
<dbReference type="Proteomes" id="UP001315967">
    <property type="component" value="Chromosome"/>
</dbReference>
<dbReference type="InterPro" id="IPR014152">
    <property type="entry name" value="AddA"/>
</dbReference>
<feature type="domain" description="UvrD-like helicase ATP-binding" evidence="15">
    <location>
        <begin position="11"/>
        <end position="497"/>
    </location>
</feature>
<dbReference type="InterPro" id="IPR000212">
    <property type="entry name" value="DNA_helicase_UvrD/REP"/>
</dbReference>
<evidence type="ECO:0000256" key="12">
    <source>
        <dbReference type="ARBA" id="ARBA00048988"/>
    </source>
</evidence>
<reference evidence="17 18" key="1">
    <citation type="submission" date="2022-08" db="EMBL/GenBank/DDBJ databases">
        <title>Aerococcaceae sp. nov isolated from spoiled eye mask.</title>
        <authorList>
            <person name="Zhou G."/>
            <person name="Xie X.-B."/>
            <person name="Shi Q.-S."/>
            <person name="Wang Y.-S."/>
            <person name="Wen X."/>
            <person name="Peng H."/>
            <person name="Yang X.-J."/>
            <person name="Tao H.-B."/>
            <person name="Huang X.-M."/>
        </authorList>
    </citation>
    <scope>NUCLEOTIDE SEQUENCE [LARGE SCALE GENOMIC DNA]</scope>
    <source>
        <strain evidence="18">DM20194951</strain>
    </source>
</reference>
<dbReference type="Pfam" id="PF00580">
    <property type="entry name" value="UvrD-helicase"/>
    <property type="match status" value="1"/>
</dbReference>
<evidence type="ECO:0000256" key="5">
    <source>
        <dbReference type="ARBA" id="ARBA00022806"/>
    </source>
</evidence>
<dbReference type="NCBIfam" id="TIGR02785">
    <property type="entry name" value="addA_Gpos"/>
    <property type="match status" value="1"/>
</dbReference>
<dbReference type="InterPro" id="IPR011604">
    <property type="entry name" value="PDDEXK-like_dom_sf"/>
</dbReference>
<keyword evidence="4 13" id="KW-0378">Hydrolase</keyword>
<evidence type="ECO:0000256" key="9">
    <source>
        <dbReference type="ARBA" id="ARBA00023204"/>
    </source>
</evidence>
<evidence type="ECO:0000256" key="4">
    <source>
        <dbReference type="ARBA" id="ARBA00022801"/>
    </source>
</evidence>
<dbReference type="InterPro" id="IPR014017">
    <property type="entry name" value="DNA_helicase_UvrD-like_C"/>
</dbReference>
<evidence type="ECO:0000259" key="16">
    <source>
        <dbReference type="PROSITE" id="PS51217"/>
    </source>
</evidence>
<evidence type="ECO:0000256" key="13">
    <source>
        <dbReference type="HAMAP-Rule" id="MF_01451"/>
    </source>
</evidence>
<keyword evidence="7 13" id="KW-0067">ATP-binding</keyword>
<sequence>MRKIPIKPEQSMYNDDQWQAIHTAGTNILVSASAGSGKTKVLIERILYHIREKYASIDQLLVVTFTELAAKEMKQRMETSLHEAVSETLDGEEQRYLLDQVNKLSTAHIRTLHSFCLQVIQQFFYLIDFNPNVQLLTDETQKQLLYEEVWTDVVNAIWEGKTDAFTTAIDVASLNDLLGRFSNARNDDGLFNIVKELYLFASSHTEPAMWLAEMVESTANFSEFGQSELFNKTIKSQINTAAHSSLALLEQAYDLLLTLSQQTITNYEGTLTDDKNQLLMLLDILESGSLEKVYQAINQLAFGKWKSNSKKSDDYEAVNELKQLRDQAKDQVNKQIITLFPYAYEQSLEIETQAHQVIEQLSHLTLMFQEGLEAKKAEMNVIDYNDLEHLTLEILAPYNTQTQLREASIAATYYHKLFKEVLVDEYQDINEIQAAILSWLSHEQVELQNNLFMVGDVKQSIYGFRMAEPSLFLNKYHSYQADNEHELIILGKNYRSRAEILEFANFIFERLMDDAFGEMSYGHNESLKVGNTSFIPPAPNEDFNIELLLNVKEGDSVEDDSLESDIDEGFDASIEAEAHLLAQNINEKMASGFLIYDKEHPTQKQRPLQYSDIVILTSTKFPFLTVQQVFESYGIPLYAQKVENFFQRQEVRLMIALLKIIDNPVQDIPLVAVLRSYFVNLSDEELSQIRIPHTYGSYYQAVIAYIENYAEHENHRQSEQDIYSKLTVFIHQLHHWQDLSQTVSLVELIWTIYQETNYLDYVAGLPNGEQRQVNLHALYERAAQFEQSSYKGVFGFVNYIEKVIQRDNDLAEPVLLDGNQNFVRIMTVHASKGLEFPVVYVLNMGKKFNLTDVNHKRYIASKNYGLGIDLYDYTSMTKYQSVIKQALKIEKTNQLKAEEMRKLYVAITRCEQKLILIGTVKSKEKVEQLQEQTKQMTPSDQLLIHTHERQKAQSWLDWVLQAMAVPSNRHSVANFNLNQVTTTYYTYDEIKVAMPLFDTQDAQPMNHVWRQQLVKQLRSPQKVESDTITHINQMMHTKYAYLLATKTSSYQSVSELKRLYEEPRIEKLSHYSDRSQPSTLSVSADFENSMEENVPEQVEHIQGIRYTSDTFEAPAFMQVKTVNYADIGTYTHFLLQQLDFSRFREAQDYHLVLDSQIKELVNQKLLNTQQVEHILLDKIIWFLNSDVGQYLIDTDYPLKREKAFSMLMPAKRIFKKQLDDLEVQELADDQLLIHGVIDNYVQLDDGSLLLIDYKTDRFRPLSSQSRDEQIETIKARYRFQISLYREALVSATQISVSRVGLILLDFESIVWLTEAEWIQFS</sequence>
<dbReference type="InterPro" id="IPR014016">
    <property type="entry name" value="UvrD-like_ATP-bd"/>
</dbReference>
<dbReference type="EC" id="5.6.2.4" evidence="13"/>
<gene>
    <name evidence="13 17" type="primary">addA</name>
    <name evidence="17" type="ORF">NRE15_02385</name>
</gene>
<comment type="catalytic activity">
    <reaction evidence="12 13">
        <text>ATP + H2O = ADP + phosphate + H(+)</text>
        <dbReference type="Rhea" id="RHEA:13065"/>
        <dbReference type="ChEBI" id="CHEBI:15377"/>
        <dbReference type="ChEBI" id="CHEBI:15378"/>
        <dbReference type="ChEBI" id="CHEBI:30616"/>
        <dbReference type="ChEBI" id="CHEBI:43474"/>
        <dbReference type="ChEBI" id="CHEBI:456216"/>
        <dbReference type="EC" id="5.6.2.4"/>
    </reaction>
</comment>
<dbReference type="GO" id="GO:0004386">
    <property type="term" value="F:helicase activity"/>
    <property type="evidence" value="ECO:0007669"/>
    <property type="project" value="UniProtKB-KW"/>
</dbReference>
<comment type="subunit">
    <text evidence="13">Heterodimer of AddA and AddB/RexB.</text>
</comment>
<keyword evidence="2 13" id="KW-0547">Nucleotide-binding</keyword>
<name>A0ABY5P7T8_9LACT</name>
<evidence type="ECO:0000259" key="15">
    <source>
        <dbReference type="PROSITE" id="PS51198"/>
    </source>
</evidence>
<comment type="function">
    <text evidence="13">The heterodimer acts as both an ATP-dependent DNA helicase and an ATP-dependent, dual-direction single-stranded exonuclease. Recognizes the chi site generating a DNA molecule suitable for the initiation of homologous recombination. The AddA nuclease domain is required for chi fragment generation; this subunit has the helicase and 3' -&gt; 5' nuclease activities.</text>
</comment>
<evidence type="ECO:0000313" key="17">
    <source>
        <dbReference type="EMBL" id="UUX34518.1"/>
    </source>
</evidence>
<dbReference type="RefSeq" id="WP_313794019.1">
    <property type="nucleotide sequence ID" value="NZ_CP102453.1"/>
</dbReference>